<evidence type="ECO:0000313" key="3">
    <source>
        <dbReference type="Proteomes" id="UP000299102"/>
    </source>
</evidence>
<comment type="caution">
    <text evidence="2">The sequence shown here is derived from an EMBL/GenBank/DDBJ whole genome shotgun (WGS) entry which is preliminary data.</text>
</comment>
<feature type="compositionally biased region" description="Pro residues" evidence="1">
    <location>
        <begin position="135"/>
        <end position="144"/>
    </location>
</feature>
<organism evidence="2 3">
    <name type="scientific">Eumeta variegata</name>
    <name type="common">Bagworm moth</name>
    <name type="synonym">Eumeta japonica</name>
    <dbReference type="NCBI Taxonomy" id="151549"/>
    <lineage>
        <taxon>Eukaryota</taxon>
        <taxon>Metazoa</taxon>
        <taxon>Ecdysozoa</taxon>
        <taxon>Arthropoda</taxon>
        <taxon>Hexapoda</taxon>
        <taxon>Insecta</taxon>
        <taxon>Pterygota</taxon>
        <taxon>Neoptera</taxon>
        <taxon>Endopterygota</taxon>
        <taxon>Lepidoptera</taxon>
        <taxon>Glossata</taxon>
        <taxon>Ditrysia</taxon>
        <taxon>Tineoidea</taxon>
        <taxon>Psychidae</taxon>
        <taxon>Oiketicinae</taxon>
        <taxon>Eumeta</taxon>
    </lineage>
</organism>
<evidence type="ECO:0000256" key="1">
    <source>
        <dbReference type="SAM" id="MobiDB-lite"/>
    </source>
</evidence>
<gene>
    <name evidence="2" type="ORF">EVAR_69323_1</name>
</gene>
<feature type="compositionally biased region" description="Polar residues" evidence="1">
    <location>
        <begin position="104"/>
        <end position="120"/>
    </location>
</feature>
<name>A0A4C2A4E4_EUMVA</name>
<protein>
    <submittedName>
        <fullName evidence="2">Uncharacterized protein</fullName>
    </submittedName>
</protein>
<reference evidence="2 3" key="1">
    <citation type="journal article" date="2019" name="Commun. Biol.">
        <title>The bagworm genome reveals a unique fibroin gene that provides high tensile strength.</title>
        <authorList>
            <person name="Kono N."/>
            <person name="Nakamura H."/>
            <person name="Ohtoshi R."/>
            <person name="Tomita M."/>
            <person name="Numata K."/>
            <person name="Arakawa K."/>
        </authorList>
    </citation>
    <scope>NUCLEOTIDE SEQUENCE [LARGE SCALE GENOMIC DNA]</scope>
</reference>
<sequence>MSASAHAKASQKYGSKLSLERGSYGPRISIPTSGAERVGRFQERSKFSTARAADDADFASNSTAAASKPNYRAPNCASGQTRAYLSANQKYQSAAGPPRRLVARTQNKTPVIQSSASLQTKPYVERMRPAREGRPPAPPAPPAPQSGAVRTRQTARSGKRIK</sequence>
<dbReference type="EMBL" id="BGZK01002466">
    <property type="protein sequence ID" value="GBP94123.1"/>
    <property type="molecule type" value="Genomic_DNA"/>
</dbReference>
<feature type="compositionally biased region" description="Basic and acidic residues" evidence="1">
    <location>
        <begin position="37"/>
        <end position="46"/>
    </location>
</feature>
<proteinExistence type="predicted"/>
<feature type="region of interest" description="Disordered" evidence="1">
    <location>
        <begin position="89"/>
        <end position="162"/>
    </location>
</feature>
<accession>A0A4C2A4E4</accession>
<keyword evidence="3" id="KW-1185">Reference proteome</keyword>
<dbReference type="Proteomes" id="UP000299102">
    <property type="component" value="Unassembled WGS sequence"/>
</dbReference>
<evidence type="ECO:0000313" key="2">
    <source>
        <dbReference type="EMBL" id="GBP94123.1"/>
    </source>
</evidence>
<dbReference type="AlphaFoldDB" id="A0A4C2A4E4"/>
<feature type="region of interest" description="Disordered" evidence="1">
    <location>
        <begin position="1"/>
        <end position="77"/>
    </location>
</feature>
<feature type="compositionally biased region" description="Basic and acidic residues" evidence="1">
    <location>
        <begin position="123"/>
        <end position="134"/>
    </location>
</feature>